<dbReference type="EMBL" id="CBXI010000016">
    <property type="protein sequence ID" value="CDL90992.1"/>
    <property type="molecule type" value="Genomic_DNA"/>
</dbReference>
<evidence type="ECO:0000313" key="2">
    <source>
        <dbReference type="Proteomes" id="UP000019482"/>
    </source>
</evidence>
<dbReference type="GeneID" id="29418174"/>
<comment type="caution">
    <text evidence="1">The sequence shown here is derived from an EMBL/GenBank/DDBJ whole genome shotgun (WGS) entry which is preliminary data.</text>
</comment>
<proteinExistence type="predicted"/>
<gene>
    <name evidence="1" type="ORF">CTDIVETGP_1062</name>
</gene>
<organism evidence="1 2">
    <name type="scientific">Clostridium tyrobutyricum DIVETGP</name>
    <dbReference type="NCBI Taxonomy" id="1408889"/>
    <lineage>
        <taxon>Bacteria</taxon>
        <taxon>Bacillati</taxon>
        <taxon>Bacillota</taxon>
        <taxon>Clostridia</taxon>
        <taxon>Eubacteriales</taxon>
        <taxon>Clostridiaceae</taxon>
        <taxon>Clostridium</taxon>
    </lineage>
</organism>
<protein>
    <recommendedName>
        <fullName evidence="3">SIR2-like domain-containing protein</fullName>
    </recommendedName>
</protein>
<name>W6NG06_CLOTY</name>
<reference evidence="1 2" key="1">
    <citation type="journal article" date="2015" name="Genome Announc.">
        <title>Draft Genome Sequence of Clostridium tyrobutyricum Strain DIVETGP, Isolated from Cow's Milk for Grana Padano Production.</title>
        <authorList>
            <person name="Soggiu A."/>
            <person name="Piras C."/>
            <person name="Gaiarsa S."/>
            <person name="Sassera D."/>
            <person name="Roncada P."/>
            <person name="Bendixen E."/>
            <person name="Brasca M."/>
            <person name="Bonizzi L."/>
        </authorList>
    </citation>
    <scope>NUCLEOTIDE SEQUENCE [LARGE SCALE GENOMIC DNA]</scope>
    <source>
        <strain evidence="1 2">DIVETGP</strain>
    </source>
</reference>
<dbReference type="Proteomes" id="UP000019482">
    <property type="component" value="Unassembled WGS sequence"/>
</dbReference>
<dbReference type="AlphaFoldDB" id="W6NG06"/>
<keyword evidence="2" id="KW-1185">Reference proteome</keyword>
<sequence length="506" mass="58910">MPEKYWPETIVLWGAGATKYLGLHGTKQLIELILKITKDDFSFLYGKDEKLINAFKKLINYDLINDKRLSKIYDIKALKIIIKTNAKLDMHELFTMMDQLIENNMGYNAFLNGNNHFLRVERIQAAKRCLILIIEELERISVQNKPGYFDKENISPYYEFSKVLTELMVEEGKEFERRGYKRDSRRFYLYSYAIISFNWDPVLLWNLCNTNREINKKNIKLKDGLNLKLYEDFGIQTAFIGSNYSESEIKYTVDESQCKGINDYNYPSRIIRMGKMLFPHGMFGSRICPECGKYIINLSNSCNKMSTNIFGPSLLKDLQIGWQYRTSKEKTYERGSIECPYCGQITYPYDMPIIMQTLANSKKVSCLREIKTEMGLIIKHAKHIVFAGYSLPIDDIMVKTFFMSSISGNDKKTLKCSLINYDSDYCGGKSWLTGQNISEYLNVNKDSSKVECIKNICDIFNIDNVRISLKGIPDIFMENGKCSREKVIDLLYPRKFFREGFPIIRD</sequence>
<dbReference type="OrthoDB" id="1873312at2"/>
<evidence type="ECO:0008006" key="3">
    <source>
        <dbReference type="Google" id="ProtNLM"/>
    </source>
</evidence>
<dbReference type="RefSeq" id="WP_017750955.1">
    <property type="nucleotide sequence ID" value="NZ_CBXI010000016.1"/>
</dbReference>
<evidence type="ECO:0000313" key="1">
    <source>
        <dbReference type="EMBL" id="CDL90992.1"/>
    </source>
</evidence>
<accession>W6NG06</accession>